<comment type="caution">
    <text evidence="1">The sequence shown here is derived from an EMBL/GenBank/DDBJ whole genome shotgun (WGS) entry which is preliminary data.</text>
</comment>
<reference evidence="1 2" key="1">
    <citation type="journal article" date="2018" name="Biotechnol. Adv.">
        <title>Improved genomic resources and new bioinformatic workflow for the carcinogenic parasite Clonorchis sinensis: Biotechnological implications.</title>
        <authorList>
            <person name="Wang D."/>
            <person name="Korhonen P.K."/>
            <person name="Gasser R.B."/>
            <person name="Young N.D."/>
        </authorList>
    </citation>
    <scope>NUCLEOTIDE SEQUENCE [LARGE SCALE GENOMIC DNA]</scope>
    <source>
        <strain evidence="1">Cs-k2</strain>
    </source>
</reference>
<dbReference type="OrthoDB" id="272681at2759"/>
<proteinExistence type="predicted"/>
<dbReference type="EMBL" id="NIRI02000042">
    <property type="protein sequence ID" value="KAG5448619.1"/>
    <property type="molecule type" value="Genomic_DNA"/>
</dbReference>
<gene>
    <name evidence="1" type="ORF">CSKR_104046</name>
</gene>
<dbReference type="PANTHER" id="PTHR36978">
    <property type="entry name" value="P-LOOP CONTAINING NUCLEOTIDE TRIPHOSPHATE HYDROLASE"/>
    <property type="match status" value="1"/>
</dbReference>
<organism evidence="1 2">
    <name type="scientific">Clonorchis sinensis</name>
    <name type="common">Chinese liver fluke</name>
    <dbReference type="NCBI Taxonomy" id="79923"/>
    <lineage>
        <taxon>Eukaryota</taxon>
        <taxon>Metazoa</taxon>
        <taxon>Spiralia</taxon>
        <taxon>Lophotrochozoa</taxon>
        <taxon>Platyhelminthes</taxon>
        <taxon>Trematoda</taxon>
        <taxon>Digenea</taxon>
        <taxon>Opisthorchiida</taxon>
        <taxon>Opisthorchiata</taxon>
        <taxon>Opisthorchiidae</taxon>
        <taxon>Clonorchis</taxon>
    </lineage>
</organism>
<protein>
    <recommendedName>
        <fullName evidence="3">NAD dependent epimerase/dehydratase</fullName>
    </recommendedName>
</protein>
<accession>A0A3R7D8H8</accession>
<reference evidence="1 2" key="2">
    <citation type="journal article" date="2021" name="Genomics">
        <title>High-quality reference genome for Clonorchis sinensis.</title>
        <authorList>
            <person name="Young N.D."/>
            <person name="Stroehlein A.J."/>
            <person name="Kinkar L."/>
            <person name="Wang T."/>
            <person name="Sohn W.M."/>
            <person name="Chang B.C.H."/>
            <person name="Kaur P."/>
            <person name="Weisz D."/>
            <person name="Dudchenko O."/>
            <person name="Aiden E.L."/>
            <person name="Korhonen P.K."/>
            <person name="Gasser R.B."/>
        </authorList>
    </citation>
    <scope>NUCLEOTIDE SEQUENCE [LARGE SCALE GENOMIC DNA]</scope>
    <source>
        <strain evidence="1">Cs-k2</strain>
    </source>
</reference>
<evidence type="ECO:0008006" key="3">
    <source>
        <dbReference type="Google" id="ProtNLM"/>
    </source>
</evidence>
<keyword evidence="2" id="KW-1185">Reference proteome</keyword>
<name>A0A3R7D8H8_CLOSI</name>
<evidence type="ECO:0000313" key="2">
    <source>
        <dbReference type="Proteomes" id="UP000286415"/>
    </source>
</evidence>
<dbReference type="STRING" id="79923.A0A3R7D8H8"/>
<dbReference type="Pfam" id="PF17784">
    <property type="entry name" value="Sulfotransfer_4"/>
    <property type="match status" value="2"/>
</dbReference>
<evidence type="ECO:0000313" key="1">
    <source>
        <dbReference type="EMBL" id="KAG5448619.1"/>
    </source>
</evidence>
<dbReference type="InterPro" id="IPR040632">
    <property type="entry name" value="Sulfotransfer_4"/>
</dbReference>
<dbReference type="Gene3D" id="3.40.50.300">
    <property type="entry name" value="P-loop containing nucleotide triphosphate hydrolases"/>
    <property type="match status" value="2"/>
</dbReference>
<dbReference type="PANTHER" id="PTHR36978:SF4">
    <property type="entry name" value="P-LOOP CONTAINING NUCLEOSIDE TRIPHOSPHATE HYDROLASE PROTEIN"/>
    <property type="match status" value="1"/>
</dbReference>
<dbReference type="InParanoid" id="A0A3R7D8H8"/>
<dbReference type="Proteomes" id="UP000286415">
    <property type="component" value="Unassembled WGS sequence"/>
</dbReference>
<dbReference type="AlphaFoldDB" id="A0A3R7D8H8"/>
<dbReference type="InterPro" id="IPR027417">
    <property type="entry name" value="P-loop_NTPase"/>
</dbReference>
<sequence length="573" mass="66276">MTMHFEGAKRILEDSVTAASPLNRACAPLDPQRTLSSVHFRSTSIFSLTRPGRDGPKWLGREFTDRKVRGSNPTSASRLPLSRLGLPDSIQALVQLSSGMAVRYRKDATAERILIHIYPPWCMRLDTVSVRPSNIDQLGVRRSAGVEVLPPSVAQSVTEMSQADAECEELLVIGAGLGRTGTNSLKLALELLYDKPCYHLKDLFSRRRRDVPKWLDMEQRLKQSKDSKFDVALCKDFFKGYRAAVDHPVCVYYKELLEVYPNAKVIVTVRDPEIWLAGCRSTILPRDLLANRPWSFYFLRSVLGMKPLHELYLNSWRRVFGEDMDFSDDNAMLNGFVAWTERVKRDVPADKLLVYDISKGWEPLCRFLQRPVPDSPFPHVNEYRELRRLIRLERRSSKILQWGLPALLLFLLALLVIVTVRDPEIWLAGCRSTILPRDLLANRPWSFYFLRSVLGMKPLHELYLNSWRRVFGEDMDFSDDNAMLNGFVAWTERVKRDVPADKLLVYDISKGWEPLCRFLQRPVPDSPFPHVNEYRELRRLIRLERRSSKILQWGLPALLLFLLALLVYNLWLH</sequence>
<dbReference type="SUPFAM" id="SSF52540">
    <property type="entry name" value="P-loop containing nucleoside triphosphate hydrolases"/>
    <property type="match status" value="1"/>
</dbReference>